<comment type="similarity">
    <text evidence="9">Belongs to the VPS28 family.</text>
</comment>
<evidence type="ECO:0000256" key="4">
    <source>
        <dbReference type="ARBA" id="ARBA00022753"/>
    </source>
</evidence>
<feature type="compositionally biased region" description="Basic and acidic residues" evidence="10">
    <location>
        <begin position="152"/>
        <end position="167"/>
    </location>
</feature>
<evidence type="ECO:0000256" key="9">
    <source>
        <dbReference type="PROSITE-ProRule" id="PRU00642"/>
    </source>
</evidence>
<proteinExistence type="inferred from homology"/>
<name>A0A3L8DXG5_OOCBI</name>
<comment type="subunit">
    <text evidence="7">Component of the ESCRT-I complex (endosomal sorting complex required for transport I).</text>
</comment>
<evidence type="ECO:0000256" key="2">
    <source>
        <dbReference type="ARBA" id="ARBA00020968"/>
    </source>
</evidence>
<feature type="compositionally biased region" description="Polar residues" evidence="10">
    <location>
        <begin position="396"/>
        <end position="416"/>
    </location>
</feature>
<organism evidence="13 14">
    <name type="scientific">Ooceraea biroi</name>
    <name type="common">Clonal raider ant</name>
    <name type="synonym">Cerapachys biroi</name>
    <dbReference type="NCBI Taxonomy" id="2015173"/>
    <lineage>
        <taxon>Eukaryota</taxon>
        <taxon>Metazoa</taxon>
        <taxon>Ecdysozoa</taxon>
        <taxon>Arthropoda</taxon>
        <taxon>Hexapoda</taxon>
        <taxon>Insecta</taxon>
        <taxon>Pterygota</taxon>
        <taxon>Neoptera</taxon>
        <taxon>Endopterygota</taxon>
        <taxon>Hymenoptera</taxon>
        <taxon>Apocrita</taxon>
        <taxon>Aculeata</taxon>
        <taxon>Formicoidea</taxon>
        <taxon>Formicidae</taxon>
        <taxon>Dorylinae</taxon>
        <taxon>Ooceraea</taxon>
    </lineage>
</organism>
<dbReference type="FunFam" id="1.20.120.1130:FF:000001">
    <property type="entry name" value="Vacuolar protein sorting-associated protein 28 homolog"/>
    <property type="match status" value="1"/>
</dbReference>
<dbReference type="InterPro" id="IPR017898">
    <property type="entry name" value="VPS28_N"/>
</dbReference>
<dbReference type="FunFam" id="1.20.1440.200:FF:000001">
    <property type="entry name" value="Vacuolar protein sorting-associated protein 28 homolog"/>
    <property type="match status" value="1"/>
</dbReference>
<feature type="compositionally biased region" description="Basic residues" evidence="10">
    <location>
        <begin position="110"/>
        <end position="125"/>
    </location>
</feature>
<evidence type="ECO:0000313" key="14">
    <source>
        <dbReference type="Proteomes" id="UP000279307"/>
    </source>
</evidence>
<evidence type="ECO:0000256" key="5">
    <source>
        <dbReference type="ARBA" id="ARBA00022927"/>
    </source>
</evidence>
<evidence type="ECO:0000259" key="12">
    <source>
        <dbReference type="PROSITE" id="PS51313"/>
    </source>
</evidence>
<reference evidence="13 14" key="1">
    <citation type="journal article" date="2018" name="Genome Res.">
        <title>The genomic architecture and molecular evolution of ant odorant receptors.</title>
        <authorList>
            <person name="McKenzie S.K."/>
            <person name="Kronauer D.J.C."/>
        </authorList>
    </citation>
    <scope>NUCLEOTIDE SEQUENCE [LARGE SCALE GENOMIC DNA]</scope>
    <source>
        <strain evidence="13">Clonal line C1</strain>
    </source>
</reference>
<feature type="domain" description="VPS28 N-terminal" evidence="12">
    <location>
        <begin position="623"/>
        <end position="730"/>
    </location>
</feature>
<feature type="region of interest" description="Disordered" evidence="10">
    <location>
        <begin position="270"/>
        <end position="367"/>
    </location>
</feature>
<evidence type="ECO:0000256" key="3">
    <source>
        <dbReference type="ARBA" id="ARBA00022448"/>
    </source>
</evidence>
<feature type="compositionally biased region" description="Basic and acidic residues" evidence="10">
    <location>
        <begin position="133"/>
        <end position="142"/>
    </location>
</feature>
<dbReference type="Gene3D" id="1.20.120.1130">
    <property type="match status" value="1"/>
</dbReference>
<evidence type="ECO:0000313" key="13">
    <source>
        <dbReference type="EMBL" id="RLU25066.1"/>
    </source>
</evidence>
<comment type="subcellular location">
    <subcellularLocation>
        <location evidence="1">Endosome</location>
    </subcellularLocation>
</comment>
<dbReference type="Pfam" id="PF03997">
    <property type="entry name" value="VPS28"/>
    <property type="match status" value="1"/>
</dbReference>
<evidence type="ECO:0000259" key="11">
    <source>
        <dbReference type="PROSITE" id="PS51310"/>
    </source>
</evidence>
<gene>
    <name evidence="13" type="ORF">DMN91_003158</name>
</gene>
<dbReference type="InterPro" id="IPR038358">
    <property type="entry name" value="VPS28_N_sf"/>
</dbReference>
<dbReference type="InterPro" id="IPR037206">
    <property type="entry name" value="VPS28_C_sf"/>
</dbReference>
<dbReference type="InterPro" id="IPR037202">
    <property type="entry name" value="ESCRT_assembly_dom"/>
</dbReference>
<dbReference type="AlphaFoldDB" id="A0A3L8DXG5"/>
<keyword evidence="5 9" id="KW-0653">Protein transport</keyword>
<feature type="region of interest" description="Disordered" evidence="10">
    <location>
        <begin position="103"/>
        <end position="188"/>
    </location>
</feature>
<comment type="function">
    <text evidence="6">Component of the ESCRT-I complex, a regulator of vesicular trafficking process.</text>
</comment>
<dbReference type="InterPro" id="IPR017899">
    <property type="entry name" value="VPS28_C"/>
</dbReference>
<dbReference type="SUPFAM" id="SSF140111">
    <property type="entry name" value="Endosomal sorting complex assembly domain"/>
    <property type="match status" value="1"/>
</dbReference>
<dbReference type="GO" id="GO:0000813">
    <property type="term" value="C:ESCRT I complex"/>
    <property type="evidence" value="ECO:0007669"/>
    <property type="project" value="InterPro"/>
</dbReference>
<dbReference type="PROSITE" id="PS51310">
    <property type="entry name" value="VPS28_C"/>
    <property type="match status" value="1"/>
</dbReference>
<keyword evidence="3 9" id="KW-0813">Transport</keyword>
<dbReference type="InterPro" id="IPR007143">
    <property type="entry name" value="Vps28"/>
</dbReference>
<dbReference type="GO" id="GO:0043328">
    <property type="term" value="P:protein transport to vacuole involved in ubiquitin-dependent protein catabolic process via the multivesicular body sorting pathway"/>
    <property type="evidence" value="ECO:0007669"/>
    <property type="project" value="TreeGrafter"/>
</dbReference>
<feature type="region of interest" description="Disordered" evidence="10">
    <location>
        <begin position="394"/>
        <end position="416"/>
    </location>
</feature>
<dbReference type="SUPFAM" id="SSF140427">
    <property type="entry name" value="VPS28 C-terminal domain-like"/>
    <property type="match status" value="1"/>
</dbReference>
<dbReference type="PANTHER" id="PTHR12937">
    <property type="entry name" value="VACUOLAR PROTEIN SORTING 28, ISOFORM 2 VPS28"/>
    <property type="match status" value="1"/>
</dbReference>
<evidence type="ECO:0000256" key="7">
    <source>
        <dbReference type="ARBA" id="ARBA00066174"/>
    </source>
</evidence>
<evidence type="ECO:0000256" key="10">
    <source>
        <dbReference type="SAM" id="MobiDB-lite"/>
    </source>
</evidence>
<dbReference type="OrthoDB" id="2671at2759"/>
<protein>
    <recommendedName>
        <fullName evidence="2">Vacuolar protein sorting-associated protein 28 homolog</fullName>
    </recommendedName>
    <alternativeName>
        <fullName evidence="8">ESCRT-I complex subunit VPS28</fullName>
    </alternativeName>
</protein>
<dbReference type="Gene3D" id="1.20.1440.200">
    <property type="match status" value="1"/>
</dbReference>
<dbReference type="EMBL" id="QOIP01000003">
    <property type="protein sequence ID" value="RLU25066.1"/>
    <property type="molecule type" value="Genomic_DNA"/>
</dbReference>
<keyword evidence="4" id="KW-0967">Endosome</keyword>
<dbReference type="GO" id="GO:0044877">
    <property type="term" value="F:protein-containing complex binding"/>
    <property type="evidence" value="ECO:0007669"/>
    <property type="project" value="TreeGrafter"/>
</dbReference>
<evidence type="ECO:0000256" key="1">
    <source>
        <dbReference type="ARBA" id="ARBA00004177"/>
    </source>
</evidence>
<comment type="caution">
    <text evidence="13">The sequence shown here is derived from an EMBL/GenBank/DDBJ whole genome shotgun (WGS) entry which is preliminary data.</text>
</comment>
<dbReference type="PROSITE" id="PS51313">
    <property type="entry name" value="VPS28_N"/>
    <property type="match status" value="1"/>
</dbReference>
<feature type="compositionally biased region" description="Polar residues" evidence="10">
    <location>
        <begin position="325"/>
        <end position="367"/>
    </location>
</feature>
<dbReference type="PANTHER" id="PTHR12937:SF0">
    <property type="entry name" value="VACUOLAR PROTEIN SORTING-ASSOCIATED PROTEIN 28 HOMOLOG"/>
    <property type="match status" value="1"/>
</dbReference>
<accession>A0A3L8DXG5</accession>
<evidence type="ECO:0000256" key="8">
    <source>
        <dbReference type="ARBA" id="ARBA00083439"/>
    </source>
</evidence>
<sequence length="832" mass="94048">MSDYVESSCSYSRRNASCSDRPRHVRRLNFAPFILELETVEQSSTLNRGLVVDQNVAHIPCTSKSDYVRKWIETHENNGCSPSDESSQSGCVVERSATKIAGTSPIIGSSRKRRRRRIHINRRAAVKAASNADRQENAEHTASRGVQSELDCENRGKSESEQARPSEIHLTPSCREQVAGNERESSPVLGAYVPSRKRKRKRSSRVLETAASSKHLKLLDEADINVNPMTEPDNNLDTLLEEVPADRKEVEEHLNTKVTAGLFSIGARKSPDEFQVASSSPESRLQERLSLRDSSSSDTNMDGPKIEVGTSDDEEVDSNDEKCNETSSTRGSDNNLSNVIEDTDTQEVAKTSQLSRPNKSFIPSRQLFTPSQLADNLNETYCSEAEMMLSEHPSAKISQVPSKENTQKTGNKSTQSEAIVSCITTPSKKSPNRTMYARLLDSGKKRRKAKKGSMVAKLQSLVNAQISDIRIWRYRMSKNLHDAASAEFISVLIRGCREQFGNQFLDGVLIEDRFNLLQGDVEIEEAESHTAQASKTRPEETPRRNVTVMDDLTLEASYISINENCEVPDIPDEDNARKRKRRVIKEFNCPCIEEQRELPFCARKPSGDKPDILFPQNFRIMSIAQDRPELYEEVKLYKNAREREKHDNQADLYAVVNTLQHLEKAYIRDCVTPKEYTAACSKLLVQYRAAFKQVQSDQFPTIDSFTRAFRLDCPAALERIKEDRPITIKDDKGNTSKCIADIVSLFITLMDKLRLEIKAMDQLHPDLRDLMDTMNRLSILPSDFDGKEKVAEWLQTLDNMSASDELSDTQVRQLIFDLETSYNAFNKILHNS</sequence>
<dbReference type="Proteomes" id="UP000279307">
    <property type="component" value="Chromosome 3"/>
</dbReference>
<feature type="domain" description="VPS28 C-terminal" evidence="11">
    <location>
        <begin position="734"/>
        <end position="830"/>
    </location>
</feature>
<evidence type="ECO:0000256" key="6">
    <source>
        <dbReference type="ARBA" id="ARBA00056039"/>
    </source>
</evidence>